<protein>
    <recommendedName>
        <fullName evidence="1">C-type lectin domain-containing protein</fullName>
    </recommendedName>
</protein>
<reference evidence="2" key="1">
    <citation type="submission" date="2025-08" db="UniProtKB">
        <authorList>
            <consortium name="Ensembl"/>
        </authorList>
    </citation>
    <scope>IDENTIFICATION</scope>
</reference>
<organism evidence="2 3">
    <name type="scientific">Oncorhynchus tshawytscha</name>
    <name type="common">Chinook salmon</name>
    <name type="synonym">Salmo tshawytscha</name>
    <dbReference type="NCBI Taxonomy" id="74940"/>
    <lineage>
        <taxon>Eukaryota</taxon>
        <taxon>Metazoa</taxon>
        <taxon>Chordata</taxon>
        <taxon>Craniata</taxon>
        <taxon>Vertebrata</taxon>
        <taxon>Euteleostomi</taxon>
        <taxon>Actinopterygii</taxon>
        <taxon>Neopterygii</taxon>
        <taxon>Teleostei</taxon>
        <taxon>Protacanthopterygii</taxon>
        <taxon>Salmoniformes</taxon>
        <taxon>Salmonidae</taxon>
        <taxon>Salmoninae</taxon>
        <taxon>Oncorhynchus</taxon>
    </lineage>
</organism>
<dbReference type="InterPro" id="IPR016186">
    <property type="entry name" value="C-type_lectin-like/link_sf"/>
</dbReference>
<dbReference type="Gene3D" id="3.10.100.10">
    <property type="entry name" value="Mannose-Binding Protein A, subunit A"/>
    <property type="match status" value="1"/>
</dbReference>
<dbReference type="AlphaFoldDB" id="A0A8C8GQB3"/>
<keyword evidence="3" id="KW-1185">Reference proteome</keyword>
<name>A0A8C8GQB3_ONCTS</name>
<dbReference type="PROSITE" id="PS50041">
    <property type="entry name" value="C_TYPE_LECTIN_2"/>
    <property type="match status" value="1"/>
</dbReference>
<dbReference type="Proteomes" id="UP000694402">
    <property type="component" value="Unassembled WGS sequence"/>
</dbReference>
<dbReference type="SMART" id="SM00034">
    <property type="entry name" value="CLECT"/>
    <property type="match status" value="1"/>
</dbReference>
<evidence type="ECO:0000259" key="1">
    <source>
        <dbReference type="PROSITE" id="PS50041"/>
    </source>
</evidence>
<evidence type="ECO:0000313" key="2">
    <source>
        <dbReference type="Ensembl" id="ENSOTSP00005051206.1"/>
    </source>
</evidence>
<dbReference type="PANTHER" id="PTHR45784">
    <property type="entry name" value="C-TYPE LECTIN DOMAIN FAMILY 20 MEMBER A-RELATED"/>
    <property type="match status" value="1"/>
</dbReference>
<accession>A0A8C8GQB3</accession>
<dbReference type="InterPro" id="IPR016187">
    <property type="entry name" value="CTDL_fold"/>
</dbReference>
<feature type="domain" description="C-type lectin" evidence="1">
    <location>
        <begin position="16"/>
        <end position="123"/>
    </location>
</feature>
<dbReference type="GeneTree" id="ENSGT00980000200490"/>
<proteinExistence type="predicted"/>
<evidence type="ECO:0000313" key="3">
    <source>
        <dbReference type="Proteomes" id="UP000694402"/>
    </source>
</evidence>
<dbReference type="InterPro" id="IPR001304">
    <property type="entry name" value="C-type_lectin-like"/>
</dbReference>
<dbReference type="SUPFAM" id="SSF56436">
    <property type="entry name" value="C-type lectin-like"/>
    <property type="match status" value="1"/>
</dbReference>
<sequence length="123" mass="14233">MLYVTLLSNNMCSKKYSLVLEEKNWIEAQEYCSQHYTNLSIIHIEEDWEAIQPSLSIFSGDVWIGLHRSGPTEKWRWSDGEDFMFFKCEKGFGGHNWGHDCVLSISSHWKPVVCAAPRSCVCQ</sequence>
<dbReference type="Ensembl" id="ENSOTST00005055755.2">
    <property type="protein sequence ID" value="ENSOTSP00005051206.1"/>
    <property type="gene ID" value="ENSOTSG00005024829.2"/>
</dbReference>
<dbReference type="Pfam" id="PF00059">
    <property type="entry name" value="Lectin_C"/>
    <property type="match status" value="1"/>
</dbReference>
<reference evidence="2" key="2">
    <citation type="submission" date="2025-09" db="UniProtKB">
        <authorList>
            <consortium name="Ensembl"/>
        </authorList>
    </citation>
    <scope>IDENTIFICATION</scope>
</reference>
<dbReference type="PANTHER" id="PTHR45784:SF5">
    <property type="entry name" value="C-TYPE LECTIN DOMAIN FAMILY 20 MEMBER A-RELATED"/>
    <property type="match status" value="1"/>
</dbReference>